<dbReference type="InterPro" id="IPR021428">
    <property type="entry name" value="DUF3078"/>
</dbReference>
<organism evidence="2 3">
    <name type="scientific">Halomarinibacterium sedimenti</name>
    <dbReference type="NCBI Taxonomy" id="2857106"/>
    <lineage>
        <taxon>Bacteria</taxon>
        <taxon>Pseudomonadati</taxon>
        <taxon>Bacteroidota</taxon>
        <taxon>Flavobacteriia</taxon>
        <taxon>Flavobacteriales</taxon>
        <taxon>Flavobacteriaceae</taxon>
        <taxon>Halomarinibacterium</taxon>
    </lineage>
</organism>
<protein>
    <submittedName>
        <fullName evidence="2">DUF3078 domain-containing protein</fullName>
    </submittedName>
</protein>
<feature type="chain" id="PRO_5040742388" evidence="1">
    <location>
        <begin position="20"/>
        <end position="307"/>
    </location>
</feature>
<accession>A0A9X1FMT1</accession>
<dbReference type="EMBL" id="JAHWDP010000001">
    <property type="protein sequence ID" value="MBW2937103.1"/>
    <property type="molecule type" value="Genomic_DNA"/>
</dbReference>
<reference evidence="2" key="1">
    <citation type="submission" date="2021-07" db="EMBL/GenBank/DDBJ databases">
        <title>Aureisphaera sp. CAU 1614 isolated from sea sediment.</title>
        <authorList>
            <person name="Kim W."/>
        </authorList>
    </citation>
    <scope>NUCLEOTIDE SEQUENCE</scope>
    <source>
        <strain evidence="2">CAU 1614</strain>
    </source>
</reference>
<evidence type="ECO:0000313" key="3">
    <source>
        <dbReference type="Proteomes" id="UP001138686"/>
    </source>
</evidence>
<gene>
    <name evidence="2" type="ORF">KXJ69_03235</name>
</gene>
<name>A0A9X1FMT1_9FLAO</name>
<keyword evidence="1" id="KW-0732">Signal</keyword>
<dbReference type="AlphaFoldDB" id="A0A9X1FMT1"/>
<sequence length="307" mass="34473">MKKIALSVLLLGTIQFSFAQDDATTEEGPKDGWTKEGNVSLLFSQSAFNAEWTGGGTSNYAANLNLSYTANYRSGDWSWDNRLLVDYGISKTKDQEFTRKTSDRFEINSILGKQINESNWYYSYFLNFKTQMTSGYVYGEDTNGDEIRTETTKAFSPAYLQTGPGMLWKKNDNLFVNISPATAKLIFVNGDFTNVGNNQVDIDAFNEAGGYFGVEANESMRFEFGASINAYAKFKLMDNISFENILNLYSNYLDNPQNVDIDYTANLVMSINKWITANVAFQAIYDDNAVQAFQIREALGIGVTYGF</sequence>
<proteinExistence type="predicted"/>
<dbReference type="Pfam" id="PF11276">
    <property type="entry name" value="DUF3078"/>
    <property type="match status" value="1"/>
</dbReference>
<keyword evidence="3" id="KW-1185">Reference proteome</keyword>
<dbReference type="RefSeq" id="WP_219051210.1">
    <property type="nucleotide sequence ID" value="NZ_JAHWDP010000001.1"/>
</dbReference>
<evidence type="ECO:0000313" key="2">
    <source>
        <dbReference type="EMBL" id="MBW2937103.1"/>
    </source>
</evidence>
<feature type="signal peptide" evidence="1">
    <location>
        <begin position="1"/>
        <end position="19"/>
    </location>
</feature>
<comment type="caution">
    <text evidence="2">The sequence shown here is derived from an EMBL/GenBank/DDBJ whole genome shotgun (WGS) entry which is preliminary data.</text>
</comment>
<dbReference type="Proteomes" id="UP001138686">
    <property type="component" value="Unassembled WGS sequence"/>
</dbReference>
<evidence type="ECO:0000256" key="1">
    <source>
        <dbReference type="SAM" id="SignalP"/>
    </source>
</evidence>